<dbReference type="KEGG" id="pnp:IJ22_25570"/>
<gene>
    <name evidence="1" type="ORF">IJ22_25570</name>
</gene>
<reference evidence="2" key="1">
    <citation type="submission" date="2015-12" db="EMBL/GenBank/DDBJ databases">
        <title>Complete genome sequences of two moderately thermophilic Paenibacillus species.</title>
        <authorList>
            <person name="Butler R.III."/>
            <person name="Wang J."/>
            <person name="Stark B.C."/>
            <person name="Pombert J.-F."/>
        </authorList>
    </citation>
    <scope>NUCLEOTIDE SEQUENCE [LARGE SCALE GENOMIC DNA]</scope>
    <source>
        <strain evidence="2">32O-Y</strain>
    </source>
</reference>
<protein>
    <submittedName>
        <fullName evidence="1">Uncharacterized protein</fullName>
    </submittedName>
</protein>
<organism evidence="1 2">
    <name type="scientific">Paenibacillus naphthalenovorans</name>
    <dbReference type="NCBI Taxonomy" id="162209"/>
    <lineage>
        <taxon>Bacteria</taxon>
        <taxon>Bacillati</taxon>
        <taxon>Bacillota</taxon>
        <taxon>Bacilli</taxon>
        <taxon>Bacillales</taxon>
        <taxon>Paenibacillaceae</taxon>
        <taxon>Paenibacillus</taxon>
    </lineage>
</organism>
<dbReference type="AlphaFoldDB" id="A0A0U2L0D7"/>
<dbReference type="STRING" id="162209.IJ22_25570"/>
<dbReference type="RefSeq" id="WP_062409025.1">
    <property type="nucleotide sequence ID" value="NZ_CP013652.1"/>
</dbReference>
<dbReference type="Proteomes" id="UP000061660">
    <property type="component" value="Chromosome"/>
</dbReference>
<keyword evidence="2" id="KW-1185">Reference proteome</keyword>
<sequence>MSYYCAVCNGMESLECACPVCGHPAQDEGKLSDFYGPYSPYRNIDDLKLTNGFIDLEQHICVHSIYCPECGRSSPQPVRETNQLH</sequence>
<proteinExistence type="predicted"/>
<evidence type="ECO:0000313" key="1">
    <source>
        <dbReference type="EMBL" id="ALS22930.1"/>
    </source>
</evidence>
<evidence type="ECO:0000313" key="2">
    <source>
        <dbReference type="Proteomes" id="UP000061660"/>
    </source>
</evidence>
<reference evidence="1 2" key="2">
    <citation type="journal article" date="2016" name="Genome Announc.">
        <title>Complete Genome Sequences of Two Interactive Moderate Thermophiles, Paenibacillus napthalenovorans 32O-Y and Paenibacillus sp. 32O-W.</title>
        <authorList>
            <person name="Butler R.R.III."/>
            <person name="Wang J."/>
            <person name="Stark B.C."/>
            <person name="Pombert J.F."/>
        </authorList>
    </citation>
    <scope>NUCLEOTIDE SEQUENCE [LARGE SCALE GENOMIC DNA]</scope>
    <source>
        <strain evidence="1 2">32O-Y</strain>
    </source>
</reference>
<dbReference type="EMBL" id="CP013652">
    <property type="protein sequence ID" value="ALS22930.1"/>
    <property type="molecule type" value="Genomic_DNA"/>
</dbReference>
<dbReference type="OrthoDB" id="1683552at2"/>
<dbReference type="PATRIC" id="fig|162209.4.peg.2724"/>
<name>A0A0U2L0D7_9BACL</name>
<accession>A0A0U2L0D7</accession>